<keyword evidence="14" id="KW-1185">Reference proteome</keyword>
<accession>A0A8J7TAM6</accession>
<evidence type="ECO:0000256" key="6">
    <source>
        <dbReference type="ARBA" id="ARBA00022729"/>
    </source>
</evidence>
<dbReference type="GO" id="GO:0045087">
    <property type="term" value="P:innate immune response"/>
    <property type="evidence" value="ECO:0007669"/>
    <property type="project" value="UniProtKB-KW"/>
</dbReference>
<keyword evidence="8" id="KW-1133">Transmembrane helix</keyword>
<keyword evidence="4" id="KW-0399">Innate immunity</keyword>
<dbReference type="EMBL" id="JAAWVO010032396">
    <property type="protein sequence ID" value="MBN3316898.1"/>
    <property type="molecule type" value="Genomic_DNA"/>
</dbReference>
<organism evidence="13 14">
    <name type="scientific">Atractosteus spatula</name>
    <name type="common">Alligator gar</name>
    <name type="synonym">Lepisosteus spatula</name>
    <dbReference type="NCBI Taxonomy" id="7917"/>
    <lineage>
        <taxon>Eukaryota</taxon>
        <taxon>Metazoa</taxon>
        <taxon>Chordata</taxon>
        <taxon>Craniata</taxon>
        <taxon>Vertebrata</taxon>
        <taxon>Euteleostomi</taxon>
        <taxon>Actinopterygii</taxon>
        <taxon>Neopterygii</taxon>
        <taxon>Holostei</taxon>
        <taxon>Semionotiformes</taxon>
        <taxon>Lepisosteidae</taxon>
        <taxon>Atractosteus</taxon>
    </lineage>
</organism>
<evidence type="ECO:0000256" key="4">
    <source>
        <dbReference type="ARBA" id="ARBA00022588"/>
    </source>
</evidence>
<keyword evidence="10" id="KW-0675">Receptor</keyword>
<dbReference type="GO" id="GO:0032497">
    <property type="term" value="P:detection of lipopolysaccharide"/>
    <property type="evidence" value="ECO:0007669"/>
    <property type="project" value="TreeGrafter"/>
</dbReference>
<dbReference type="GO" id="GO:0050829">
    <property type="term" value="P:defense response to Gram-negative bacterium"/>
    <property type="evidence" value="ECO:0007669"/>
    <property type="project" value="TreeGrafter"/>
</dbReference>
<comment type="subcellular location">
    <subcellularLocation>
        <location evidence="1">Cell membrane</location>
        <topology evidence="1">Single-pass type I membrane protein</topology>
    </subcellularLocation>
</comment>
<dbReference type="PANTHER" id="PTHR24365">
    <property type="entry name" value="TOLL-LIKE RECEPTOR"/>
    <property type="match status" value="1"/>
</dbReference>
<reference evidence="13" key="1">
    <citation type="journal article" date="2021" name="Cell">
        <title>Tracing the genetic footprints of vertebrate landing in non-teleost ray-finned fishes.</title>
        <authorList>
            <person name="Bi X."/>
            <person name="Wang K."/>
            <person name="Yang L."/>
            <person name="Pan H."/>
            <person name="Jiang H."/>
            <person name="Wei Q."/>
            <person name="Fang M."/>
            <person name="Yu H."/>
            <person name="Zhu C."/>
            <person name="Cai Y."/>
            <person name="He Y."/>
            <person name="Gan X."/>
            <person name="Zeng H."/>
            <person name="Yu D."/>
            <person name="Zhu Y."/>
            <person name="Jiang H."/>
            <person name="Qiu Q."/>
            <person name="Yang H."/>
            <person name="Zhang Y.E."/>
            <person name="Wang W."/>
            <person name="Zhu M."/>
            <person name="He S."/>
            <person name="Zhang G."/>
        </authorList>
    </citation>
    <scope>NUCLEOTIDE SEQUENCE</scope>
    <source>
        <strain evidence="13">Allg_001</strain>
    </source>
</reference>
<comment type="caution">
    <text evidence="13">The sequence shown here is derived from an EMBL/GenBank/DDBJ whole genome shotgun (WGS) entry which is preliminary data.</text>
</comment>
<keyword evidence="7" id="KW-0391">Immunity</keyword>
<protein>
    <submittedName>
        <fullName evidence="13">TLR4 protein</fullName>
    </submittedName>
</protein>
<dbReference type="GO" id="GO:0046696">
    <property type="term" value="C:lipopolysaccharide receptor complex"/>
    <property type="evidence" value="ECO:0007669"/>
    <property type="project" value="TreeGrafter"/>
</dbReference>
<evidence type="ECO:0000256" key="3">
    <source>
        <dbReference type="ARBA" id="ARBA00022475"/>
    </source>
</evidence>
<dbReference type="GO" id="GO:0001530">
    <property type="term" value="F:lipopolysaccharide binding"/>
    <property type="evidence" value="ECO:0007669"/>
    <property type="project" value="TreeGrafter"/>
</dbReference>
<evidence type="ECO:0000259" key="12">
    <source>
        <dbReference type="Pfam" id="PF01582"/>
    </source>
</evidence>
<evidence type="ECO:0000256" key="10">
    <source>
        <dbReference type="ARBA" id="ARBA00023170"/>
    </source>
</evidence>
<feature type="non-terminal residue" evidence="13">
    <location>
        <position position="314"/>
    </location>
</feature>
<evidence type="ECO:0000256" key="9">
    <source>
        <dbReference type="ARBA" id="ARBA00023136"/>
    </source>
</evidence>
<dbReference type="GO" id="GO:0001875">
    <property type="term" value="F:lipopolysaccharide immune receptor activity"/>
    <property type="evidence" value="ECO:0007669"/>
    <property type="project" value="TreeGrafter"/>
</dbReference>
<dbReference type="Gene3D" id="3.80.10.10">
    <property type="entry name" value="Ribonuclease Inhibitor"/>
    <property type="match status" value="1"/>
</dbReference>
<evidence type="ECO:0000256" key="5">
    <source>
        <dbReference type="ARBA" id="ARBA00022692"/>
    </source>
</evidence>
<evidence type="ECO:0000256" key="8">
    <source>
        <dbReference type="ARBA" id="ARBA00022989"/>
    </source>
</evidence>
<dbReference type="Proteomes" id="UP000736164">
    <property type="component" value="Unassembled WGS sequence"/>
</dbReference>
<comment type="similarity">
    <text evidence="2">Belongs to the Toll-like receptor family.</text>
</comment>
<dbReference type="Pfam" id="PF01582">
    <property type="entry name" value="TIR"/>
    <property type="match status" value="1"/>
</dbReference>
<dbReference type="GO" id="GO:0034142">
    <property type="term" value="P:toll-like receptor 4 signaling pathway"/>
    <property type="evidence" value="ECO:0007669"/>
    <property type="project" value="TreeGrafter"/>
</dbReference>
<dbReference type="SUPFAM" id="SSF52058">
    <property type="entry name" value="L domain-like"/>
    <property type="match status" value="1"/>
</dbReference>
<keyword evidence="9" id="KW-0472">Membrane</keyword>
<keyword evidence="11" id="KW-0395">Inflammatory response</keyword>
<keyword evidence="5" id="KW-0812">Transmembrane</keyword>
<evidence type="ECO:0000256" key="2">
    <source>
        <dbReference type="ARBA" id="ARBA00009634"/>
    </source>
</evidence>
<sequence length="314" mass="36606">MALNLSRIPDEIPVTVRGLDFSFNYLKILQQASITLLPDLTALDHTSTIHLIVSLFLYVLQYKCKITLIEDNAFLHVKQLTILIFTGNPIKQISERPFSHLKILQQLTFVEVCIFPIWDLLIFSLTELKELNMGKNNPKTIRTLNYINLIPLNTLNTLNFTALTLLDFCNHNISSVLFIFLTIVAYKYQYYFHYGCILLNAYRSTQQGESEYDAFVIYFSGDETWVFEELVSKHFMESKWCKFEFEVAQSLQLLEGTPGIIAVILKDVDEERITIVLGLHKYLKRNTCLKWKDNPLGRMRFWTRLRRAILSGRT</sequence>
<evidence type="ECO:0000256" key="7">
    <source>
        <dbReference type="ARBA" id="ARBA00022859"/>
    </source>
</evidence>
<dbReference type="GO" id="GO:0005886">
    <property type="term" value="C:plasma membrane"/>
    <property type="evidence" value="ECO:0007669"/>
    <property type="project" value="UniProtKB-SubCell"/>
</dbReference>
<dbReference type="InterPro" id="IPR032675">
    <property type="entry name" value="LRR_dom_sf"/>
</dbReference>
<dbReference type="InterPro" id="IPR000157">
    <property type="entry name" value="TIR_dom"/>
</dbReference>
<dbReference type="SUPFAM" id="SSF52200">
    <property type="entry name" value="Toll/Interleukin receptor TIR domain"/>
    <property type="match status" value="1"/>
</dbReference>
<dbReference type="GO" id="GO:0006954">
    <property type="term" value="P:inflammatory response"/>
    <property type="evidence" value="ECO:0007669"/>
    <property type="project" value="UniProtKB-KW"/>
</dbReference>
<feature type="domain" description="TIR" evidence="12">
    <location>
        <begin position="230"/>
        <end position="310"/>
    </location>
</feature>
<evidence type="ECO:0000256" key="11">
    <source>
        <dbReference type="ARBA" id="ARBA00023198"/>
    </source>
</evidence>
<gene>
    <name evidence="13" type="primary">Tlr4</name>
    <name evidence="13" type="ORF">GTO95_0014587</name>
</gene>
<keyword evidence="3" id="KW-1003">Cell membrane</keyword>
<dbReference type="AlphaFoldDB" id="A0A8J7TAM6"/>
<evidence type="ECO:0000313" key="14">
    <source>
        <dbReference type="Proteomes" id="UP000736164"/>
    </source>
</evidence>
<name>A0A8J7TAM6_ATRSP</name>
<proteinExistence type="inferred from homology"/>
<feature type="non-terminal residue" evidence="13">
    <location>
        <position position="1"/>
    </location>
</feature>
<dbReference type="PANTHER" id="PTHR24365:SF521">
    <property type="entry name" value="TOLL-LIKE RECEPTOR 4"/>
    <property type="match status" value="1"/>
</dbReference>
<keyword evidence="6" id="KW-0732">Signal</keyword>
<dbReference type="GO" id="GO:0002755">
    <property type="term" value="P:MyD88-dependent toll-like receptor signaling pathway"/>
    <property type="evidence" value="ECO:0007669"/>
    <property type="project" value="TreeGrafter"/>
</dbReference>
<dbReference type="InterPro" id="IPR035897">
    <property type="entry name" value="Toll_tir_struct_dom_sf"/>
</dbReference>
<evidence type="ECO:0000313" key="13">
    <source>
        <dbReference type="EMBL" id="MBN3316898.1"/>
    </source>
</evidence>
<evidence type="ECO:0000256" key="1">
    <source>
        <dbReference type="ARBA" id="ARBA00004251"/>
    </source>
</evidence>
<dbReference type="Gene3D" id="3.40.50.10140">
    <property type="entry name" value="Toll/interleukin-1 receptor homology (TIR) domain"/>
    <property type="match status" value="1"/>
</dbReference>